<accession>A0ABR3ACG8</accession>
<dbReference type="EMBL" id="JBBXMP010000004">
    <property type="protein sequence ID" value="KAL0071273.1"/>
    <property type="molecule type" value="Genomic_DNA"/>
</dbReference>
<evidence type="ECO:0000313" key="2">
    <source>
        <dbReference type="EMBL" id="KAL0071273.1"/>
    </source>
</evidence>
<dbReference type="PANTHER" id="PTHR34776:SF1">
    <property type="entry name" value="F17F16.3 PROTEIN"/>
    <property type="match status" value="1"/>
</dbReference>
<dbReference type="PANTHER" id="PTHR34776">
    <property type="entry name" value="F17F16.3 PROTEIN"/>
    <property type="match status" value="1"/>
</dbReference>
<protein>
    <submittedName>
        <fullName evidence="2">Uncharacterized protein</fullName>
    </submittedName>
</protein>
<proteinExistence type="predicted"/>
<keyword evidence="3" id="KW-1185">Reference proteome</keyword>
<gene>
    <name evidence="2" type="ORF">AAF712_001839</name>
</gene>
<organism evidence="2 3">
    <name type="scientific">Marasmius tenuissimus</name>
    <dbReference type="NCBI Taxonomy" id="585030"/>
    <lineage>
        <taxon>Eukaryota</taxon>
        <taxon>Fungi</taxon>
        <taxon>Dikarya</taxon>
        <taxon>Basidiomycota</taxon>
        <taxon>Agaricomycotina</taxon>
        <taxon>Agaricomycetes</taxon>
        <taxon>Agaricomycetidae</taxon>
        <taxon>Agaricales</taxon>
        <taxon>Marasmiineae</taxon>
        <taxon>Marasmiaceae</taxon>
        <taxon>Marasmius</taxon>
    </lineage>
</organism>
<comment type="caution">
    <text evidence="2">The sequence shown here is derived from an EMBL/GenBank/DDBJ whole genome shotgun (WGS) entry which is preliminary data.</text>
</comment>
<name>A0ABR3ACG8_9AGAR</name>
<sequence length="420" mass="45416">MPTTRRQATLKEQGKGTSGTSVPANKATKSRSSQSPTKPPAKRSKTRDETQEPPKKKPKSSAKNTDLEADNPEEQHFTPVTGTTERGHIYFFYRLKVQHEHAESLDDVKNFHMLLVPRPPSYTTPGDAKSENGVKAEDDMRLLPAGADAVPAPATTTQSKKFRLITVGKKKLPEAGSGGAGKGRKPETFWATVVKVGNDQDSLEKGLGEKTYETKTRGTPVLCSDIQTQMLTCVKGTRHEEPARLVGRGGYAIVNNDPSVPSKRETHLGYHISHPAEIEDSSVQSTLGVHKASSFILQVRNPLAPASGPGQPGKGGAKYPETIMKDVFGKGGKRGRESYGLRFASCETPELLDYEGAQLLLVAARGGEEGLEASLGDGRGDALKEDQQDDASESVNQVFRELGLDKEDFPDDAIVSGEWI</sequence>
<reference evidence="2 3" key="1">
    <citation type="submission" date="2024-05" db="EMBL/GenBank/DDBJ databases">
        <title>A draft genome resource for the thread blight pathogen Marasmius tenuissimus strain MS-2.</title>
        <authorList>
            <person name="Yulfo-Soto G.E."/>
            <person name="Baruah I.K."/>
            <person name="Amoako-Attah I."/>
            <person name="Bukari Y."/>
            <person name="Meinhardt L.W."/>
            <person name="Bailey B.A."/>
            <person name="Cohen S.P."/>
        </authorList>
    </citation>
    <scope>NUCLEOTIDE SEQUENCE [LARGE SCALE GENOMIC DNA]</scope>
    <source>
        <strain evidence="2 3">MS-2</strain>
    </source>
</reference>
<feature type="region of interest" description="Disordered" evidence="1">
    <location>
        <begin position="371"/>
        <end position="393"/>
    </location>
</feature>
<dbReference type="Proteomes" id="UP001437256">
    <property type="component" value="Unassembled WGS sequence"/>
</dbReference>
<evidence type="ECO:0000313" key="3">
    <source>
        <dbReference type="Proteomes" id="UP001437256"/>
    </source>
</evidence>
<evidence type="ECO:0000256" key="1">
    <source>
        <dbReference type="SAM" id="MobiDB-lite"/>
    </source>
</evidence>
<feature type="compositionally biased region" description="Basic and acidic residues" evidence="1">
    <location>
        <begin position="46"/>
        <end position="55"/>
    </location>
</feature>
<feature type="region of interest" description="Disordered" evidence="1">
    <location>
        <begin position="1"/>
        <end position="82"/>
    </location>
</feature>